<dbReference type="PANTHER" id="PTHR12213:SF0">
    <property type="entry name" value="CORRINOID ADENOSYLTRANSFERASE MMAB"/>
    <property type="match status" value="1"/>
</dbReference>
<dbReference type="GO" id="GO:0005524">
    <property type="term" value="F:ATP binding"/>
    <property type="evidence" value="ECO:0007669"/>
    <property type="project" value="UniProtKB-UniRule"/>
</dbReference>
<evidence type="ECO:0000256" key="1">
    <source>
        <dbReference type="ARBA" id="ARBA00007487"/>
    </source>
</evidence>
<feature type="transmembrane region" description="Helical" evidence="8">
    <location>
        <begin position="74"/>
        <end position="96"/>
    </location>
</feature>
<keyword evidence="8" id="KW-1133">Transmembrane helix</keyword>
<evidence type="ECO:0000256" key="6">
    <source>
        <dbReference type="RuleBase" id="RU366026"/>
    </source>
</evidence>
<feature type="domain" description="Cobalamin adenosyltransferase-like" evidence="9">
    <location>
        <begin position="206"/>
        <end position="363"/>
    </location>
</feature>
<dbReference type="Gene3D" id="1.20.1200.10">
    <property type="entry name" value="Cobalamin adenosyltransferase-like"/>
    <property type="match status" value="1"/>
</dbReference>
<dbReference type="FunFam" id="1.20.1200.10:FF:000001">
    <property type="entry name" value="Cob(I)yrinic acid a,c-diamide adenosyltransferase"/>
    <property type="match status" value="1"/>
</dbReference>
<feature type="compositionally biased region" description="Basic residues" evidence="7">
    <location>
        <begin position="172"/>
        <end position="184"/>
    </location>
</feature>
<dbReference type="GO" id="GO:0008817">
    <property type="term" value="F:corrinoid adenosyltransferase activity"/>
    <property type="evidence" value="ECO:0007669"/>
    <property type="project" value="UniProtKB-UniRule"/>
</dbReference>
<evidence type="ECO:0000313" key="10">
    <source>
        <dbReference type="EMBL" id="ALJ29293.1"/>
    </source>
</evidence>
<name>A0A0S1B2L9_9GAMM</name>
<evidence type="ECO:0000256" key="3">
    <source>
        <dbReference type="ARBA" id="ARBA00022679"/>
    </source>
</evidence>
<gene>
    <name evidence="10" type="ORF">AOT14_29410</name>
</gene>
<dbReference type="InterPro" id="IPR029499">
    <property type="entry name" value="PduO-typ"/>
</dbReference>
<dbReference type="UniPathway" id="UPA00148">
    <property type="reaction ID" value="UER00233"/>
</dbReference>
<accession>A0A0S1B2L9</accession>
<organism evidence="10 11">
    <name type="scientific">Stenotrophomonas acidaminiphila</name>
    <dbReference type="NCBI Taxonomy" id="128780"/>
    <lineage>
        <taxon>Bacteria</taxon>
        <taxon>Pseudomonadati</taxon>
        <taxon>Pseudomonadota</taxon>
        <taxon>Gammaproteobacteria</taxon>
        <taxon>Lysobacterales</taxon>
        <taxon>Lysobacteraceae</taxon>
        <taxon>Stenotrophomonas</taxon>
    </lineage>
</organism>
<evidence type="ECO:0000256" key="2">
    <source>
        <dbReference type="ARBA" id="ARBA00011233"/>
    </source>
</evidence>
<dbReference type="PATRIC" id="fig|128780.6.peg.2977"/>
<comment type="subunit">
    <text evidence="2">Homotrimer.</text>
</comment>
<dbReference type="SUPFAM" id="SSF89028">
    <property type="entry name" value="Cobalamin adenosyltransferase-like"/>
    <property type="match status" value="1"/>
</dbReference>
<dbReference type="InterPro" id="IPR036451">
    <property type="entry name" value="CblAdoTrfase-like_sf"/>
</dbReference>
<dbReference type="Pfam" id="PF01923">
    <property type="entry name" value="Cob_adeno_trans"/>
    <property type="match status" value="1"/>
</dbReference>
<dbReference type="Proteomes" id="UP000061010">
    <property type="component" value="Chromosome"/>
</dbReference>
<keyword evidence="8" id="KW-0472">Membrane</keyword>
<feature type="compositionally biased region" description="Low complexity" evidence="7">
    <location>
        <begin position="137"/>
        <end position="158"/>
    </location>
</feature>
<dbReference type="KEGG" id="sacz:AOT14_29410"/>
<keyword evidence="6" id="KW-0169">Cobalamin biosynthesis</keyword>
<dbReference type="InterPro" id="IPR016030">
    <property type="entry name" value="CblAdoTrfase-like"/>
</dbReference>
<protein>
    <recommendedName>
        <fullName evidence="6">Corrinoid adenosyltransferase</fullName>
        <ecNumber evidence="6">2.5.1.17</ecNumber>
    </recommendedName>
    <alternativeName>
        <fullName evidence="6">Cob(II)alamin adenosyltransferase</fullName>
    </alternativeName>
    <alternativeName>
        <fullName evidence="6">Cob(II)yrinic acid a,c-diamide adenosyltransferase</fullName>
    </alternativeName>
    <alternativeName>
        <fullName evidence="6">Cobinamide/cobalamin adenosyltransferase</fullName>
    </alternativeName>
</protein>
<proteinExistence type="inferred from homology"/>
<feature type="region of interest" description="Disordered" evidence="7">
    <location>
        <begin position="170"/>
        <end position="227"/>
    </location>
</feature>
<comment type="pathway">
    <text evidence="6">Cofactor biosynthesis; adenosylcobalamin biosynthesis; adenosylcobalamin from cob(II)yrinate a,c-diamide: step 2/7.</text>
</comment>
<keyword evidence="4 6" id="KW-0547">Nucleotide-binding</keyword>
<comment type="catalytic activity">
    <reaction evidence="6">
        <text>2 cob(II)yrinate a,c diamide + reduced [electron-transfer flavoprotein] + 2 ATP = 2 adenosylcob(III)yrinate a,c-diamide + 2 triphosphate + oxidized [electron-transfer flavoprotein] + 3 H(+)</text>
        <dbReference type="Rhea" id="RHEA:11528"/>
        <dbReference type="Rhea" id="RHEA-COMP:10685"/>
        <dbReference type="Rhea" id="RHEA-COMP:10686"/>
        <dbReference type="ChEBI" id="CHEBI:15378"/>
        <dbReference type="ChEBI" id="CHEBI:18036"/>
        <dbReference type="ChEBI" id="CHEBI:30616"/>
        <dbReference type="ChEBI" id="CHEBI:57692"/>
        <dbReference type="ChEBI" id="CHEBI:58307"/>
        <dbReference type="ChEBI" id="CHEBI:58503"/>
        <dbReference type="ChEBI" id="CHEBI:58537"/>
        <dbReference type="EC" id="2.5.1.17"/>
    </reaction>
</comment>
<feature type="transmembrane region" description="Helical" evidence="8">
    <location>
        <begin position="50"/>
        <end position="67"/>
    </location>
</feature>
<keyword evidence="3 6" id="KW-0808">Transferase</keyword>
<evidence type="ECO:0000259" key="9">
    <source>
        <dbReference type="Pfam" id="PF01923"/>
    </source>
</evidence>
<dbReference type="AlphaFoldDB" id="A0A0S1B2L9"/>
<dbReference type="GO" id="GO:0009236">
    <property type="term" value="P:cobalamin biosynthetic process"/>
    <property type="evidence" value="ECO:0007669"/>
    <property type="project" value="UniProtKB-UniRule"/>
</dbReference>
<keyword evidence="11" id="KW-1185">Reference proteome</keyword>
<evidence type="ECO:0000256" key="7">
    <source>
        <dbReference type="SAM" id="MobiDB-lite"/>
    </source>
</evidence>
<sequence>MTANVQRTFVLTLLVLLMVGTRINHFAPIPDASWAVFFIGGFYLRSWTRWAFPLLMALAVAVDWAVISGQGMDFWAHYCVSAGYWALVPAYFAMWAGGMLLRRAYTGASWRALGLFAATLVGAVVVCHLFAQGASTGPAKSSPSRPSPAGSRTTPTGCCRTCAPRPCTPAWRRWHRSPPRRSRASRPPTASRTERPRTMGNRLSRIYTRTGDDGSTGLGDGSRTGKDSLRVNAYGTVDEANSAIGVLLAVALPDDVRALLTTIQHQLFDLGGELCIPGHAAIQAADIDALERHLDRYNDDLPPLKDFILPAGGEAAARCHLARTIVRRAEREAVALSRVEAVRGEAVRYLNRLSDLLFVLARVLARADGHGEVLWNHERRHG</sequence>
<dbReference type="EMBL" id="CP012900">
    <property type="protein sequence ID" value="ALJ29293.1"/>
    <property type="molecule type" value="Genomic_DNA"/>
</dbReference>
<feature type="region of interest" description="Disordered" evidence="7">
    <location>
        <begin position="134"/>
        <end position="158"/>
    </location>
</feature>
<evidence type="ECO:0000256" key="4">
    <source>
        <dbReference type="ARBA" id="ARBA00022741"/>
    </source>
</evidence>
<feature type="transmembrane region" description="Helical" evidence="8">
    <location>
        <begin position="108"/>
        <end position="131"/>
    </location>
</feature>
<evidence type="ECO:0000313" key="11">
    <source>
        <dbReference type="Proteomes" id="UP000061010"/>
    </source>
</evidence>
<dbReference type="NCBIfam" id="TIGR00636">
    <property type="entry name" value="PduO_Nterm"/>
    <property type="match status" value="1"/>
</dbReference>
<keyword evidence="8" id="KW-0812">Transmembrane</keyword>
<evidence type="ECO:0000256" key="5">
    <source>
        <dbReference type="ARBA" id="ARBA00022840"/>
    </source>
</evidence>
<dbReference type="PANTHER" id="PTHR12213">
    <property type="entry name" value="CORRINOID ADENOSYLTRANSFERASE"/>
    <property type="match status" value="1"/>
</dbReference>
<comment type="similarity">
    <text evidence="1 6">Belongs to the Cob(I)alamin adenosyltransferase family.</text>
</comment>
<keyword evidence="5 6" id="KW-0067">ATP-binding</keyword>
<reference evidence="10 11" key="1">
    <citation type="journal article" date="2015" name="Genome Announc.">
        <title>Complete Genome Sequencing of Stenotrophomonas acidaminiphila ZAC14D2_NAIMI4_2, a Multidrug-Resistant Strain Isolated from Sediments of a Polluted River in Mexico, Uncovers New Antibiotic Resistance Genes and a Novel Class-II Lasso Peptide Biosynthesis Gene Cluster.</title>
        <authorList>
            <person name="Vinuesa P."/>
            <person name="Ochoa-Sanchez L.E."/>
        </authorList>
    </citation>
    <scope>NUCLEOTIDE SEQUENCE [LARGE SCALE GENOMIC DNA]</scope>
    <source>
        <strain evidence="10 11">ZAC14D2_NAIMI4_2</strain>
    </source>
</reference>
<dbReference type="EC" id="2.5.1.17" evidence="6"/>
<evidence type="ECO:0000256" key="8">
    <source>
        <dbReference type="SAM" id="Phobius"/>
    </source>
</evidence>
<comment type="catalytic activity">
    <reaction evidence="6">
        <text>2 cob(II)alamin + reduced [electron-transfer flavoprotein] + 2 ATP = 2 adenosylcob(III)alamin + 2 triphosphate + oxidized [electron-transfer flavoprotein] + 3 H(+)</text>
        <dbReference type="Rhea" id="RHEA:28671"/>
        <dbReference type="Rhea" id="RHEA-COMP:10685"/>
        <dbReference type="Rhea" id="RHEA-COMP:10686"/>
        <dbReference type="ChEBI" id="CHEBI:15378"/>
        <dbReference type="ChEBI" id="CHEBI:16304"/>
        <dbReference type="ChEBI" id="CHEBI:18036"/>
        <dbReference type="ChEBI" id="CHEBI:18408"/>
        <dbReference type="ChEBI" id="CHEBI:30616"/>
        <dbReference type="ChEBI" id="CHEBI:57692"/>
        <dbReference type="ChEBI" id="CHEBI:58307"/>
        <dbReference type="EC" id="2.5.1.17"/>
    </reaction>
</comment>